<evidence type="ECO:0000256" key="1">
    <source>
        <dbReference type="SAM" id="MobiDB-lite"/>
    </source>
</evidence>
<name>A0ABU3TGA1_9BACT</name>
<keyword evidence="3" id="KW-1185">Reference proteome</keyword>
<evidence type="ECO:0000313" key="3">
    <source>
        <dbReference type="Proteomes" id="UP001250698"/>
    </source>
</evidence>
<feature type="region of interest" description="Disordered" evidence="1">
    <location>
        <begin position="227"/>
        <end position="247"/>
    </location>
</feature>
<dbReference type="EMBL" id="JAWDJT010000004">
    <property type="protein sequence ID" value="MDU0370401.1"/>
    <property type="molecule type" value="Genomic_DNA"/>
</dbReference>
<sequence>MLHSILFAPFPDAAAEAHAEALQATLAGAATEGVLLVNLSLPKAAPILALVQPGGVTVLQLLAAGGTLSTPALTAAPWQLDGQALAGFESSISPWQQFQQQRAALAEWLSQQPEFPAVASTDVAGLVVCLQPMQFAGDVEAGLQQLPATEQFQLVPALGQLPRRLQQLEPQVVLPPAFLHQWAELLRQRGQQPTTPEAATEEPYETQPGGFVAGKLRQLWGWLGAEDVPADPPYGGGLATETSAANEQEKQRLEQLRQQVTQELQQQRQAMEAREAQQAASIAQLRQQLTQAPSATAEVADLQARLNTEMQEKQQLQQAIQASRTEAEARNQALDARIQQLGNQLEQLQRHPAAAAPTPATVPVSAQPAARPQATAAAPGPAWRLQWARAALVILSIGALGAGLWGVTKLPNLLRPVLPAATRSTPASDDTFNDNAEAAAPTLFDIQPDTVAVDSADTSAEENEENIVPADSLETPARAGELLDSVAADEPSGDI</sequence>
<reference evidence="2 3" key="1">
    <citation type="submission" date="2023-10" db="EMBL/GenBank/DDBJ databases">
        <title>Hymenobacter endophyticus sp. nov., an isolate from the leaf tissues of wheat.</title>
        <authorList>
            <person name="Dai Y."/>
        </authorList>
    </citation>
    <scope>NUCLEOTIDE SEQUENCE [LARGE SCALE GENOMIC DNA]</scope>
    <source>
        <strain evidence="2 3">ZK17L-C2</strain>
    </source>
</reference>
<gene>
    <name evidence="2" type="ORF">ROI90_08360</name>
</gene>
<accession>A0ABU3TGA1</accession>
<protein>
    <submittedName>
        <fullName evidence="2">Uncharacterized protein</fullName>
    </submittedName>
</protein>
<proteinExistence type="predicted"/>
<dbReference type="RefSeq" id="WP_315997885.1">
    <property type="nucleotide sequence ID" value="NZ_JAWDJT010000004.1"/>
</dbReference>
<dbReference type="InterPro" id="IPR003903">
    <property type="entry name" value="UIM_dom"/>
</dbReference>
<dbReference type="Proteomes" id="UP001250698">
    <property type="component" value="Unassembled WGS sequence"/>
</dbReference>
<organism evidence="2 3">
    <name type="scientific">Hymenobacter endophyticus</name>
    <dbReference type="NCBI Taxonomy" id="3076335"/>
    <lineage>
        <taxon>Bacteria</taxon>
        <taxon>Pseudomonadati</taxon>
        <taxon>Bacteroidota</taxon>
        <taxon>Cytophagia</taxon>
        <taxon>Cytophagales</taxon>
        <taxon>Hymenobacteraceae</taxon>
        <taxon>Hymenobacter</taxon>
    </lineage>
</organism>
<evidence type="ECO:0000313" key="2">
    <source>
        <dbReference type="EMBL" id="MDU0370401.1"/>
    </source>
</evidence>
<dbReference type="PROSITE" id="PS50330">
    <property type="entry name" value="UIM"/>
    <property type="match status" value="1"/>
</dbReference>
<comment type="caution">
    <text evidence="2">The sequence shown here is derived from an EMBL/GenBank/DDBJ whole genome shotgun (WGS) entry which is preliminary data.</text>
</comment>
<feature type="region of interest" description="Disordered" evidence="1">
    <location>
        <begin position="454"/>
        <end position="495"/>
    </location>
</feature>
<feature type="region of interest" description="Disordered" evidence="1">
    <location>
        <begin position="189"/>
        <end position="210"/>
    </location>
</feature>